<dbReference type="Pfam" id="PF00561">
    <property type="entry name" value="Abhydrolase_1"/>
    <property type="match status" value="1"/>
</dbReference>
<dbReference type="PRINTS" id="PR00111">
    <property type="entry name" value="ABHYDROLASE"/>
</dbReference>
<dbReference type="Proteomes" id="UP000503278">
    <property type="component" value="Chromosome"/>
</dbReference>
<keyword evidence="1 3" id="KW-0378">Hydrolase</keyword>
<sequence>MENPFSTDKVVQWGNNGPVLVFLHYYGGSAQTWQWVAQKLADQYRCVAINLPGFGGAAPLEKPSIANMAADIEQQLQYLGITDYTLIGHSMGGKIAMQMAANPGNTIKKLVLLAPSPPTFEKIPEKEIQRMLDHPSGEAAAYNIKKNTIQPLGTEQYALAIDTNYMADGSTWRWWPLEGINHSIADLTKSLTMPVTVIASKDDAAITYEMVTDEVMPNLPSNTRLITTHGIGHLYPLEAPGWLAELLKIVLAK</sequence>
<evidence type="ECO:0000313" key="4">
    <source>
        <dbReference type="Proteomes" id="UP000503278"/>
    </source>
</evidence>
<evidence type="ECO:0000256" key="1">
    <source>
        <dbReference type="ARBA" id="ARBA00022801"/>
    </source>
</evidence>
<protein>
    <submittedName>
        <fullName evidence="3">Alpha/beta hydrolase</fullName>
    </submittedName>
</protein>
<dbReference type="PANTHER" id="PTHR43798">
    <property type="entry name" value="MONOACYLGLYCEROL LIPASE"/>
    <property type="match status" value="1"/>
</dbReference>
<gene>
    <name evidence="3" type="ORF">HH214_01310</name>
</gene>
<dbReference type="KEGG" id="mrob:HH214_01310"/>
<dbReference type="SUPFAM" id="SSF53474">
    <property type="entry name" value="alpha/beta-Hydrolases"/>
    <property type="match status" value="1"/>
</dbReference>
<reference evidence="3 4" key="1">
    <citation type="submission" date="2020-04" db="EMBL/GenBank/DDBJ databases">
        <title>Genome sequencing of novel species.</title>
        <authorList>
            <person name="Heo J."/>
            <person name="Kim S.-J."/>
            <person name="Kim J.-S."/>
            <person name="Hong S.-B."/>
            <person name="Kwon S.-W."/>
        </authorList>
    </citation>
    <scope>NUCLEOTIDE SEQUENCE [LARGE SCALE GENOMIC DNA]</scope>
    <source>
        <strain evidence="3 4">F39-2</strain>
    </source>
</reference>
<proteinExistence type="predicted"/>
<dbReference type="GO" id="GO:0016020">
    <property type="term" value="C:membrane"/>
    <property type="evidence" value="ECO:0007669"/>
    <property type="project" value="TreeGrafter"/>
</dbReference>
<accession>A0A7L5E2N3</accession>
<feature type="domain" description="AB hydrolase-1" evidence="2">
    <location>
        <begin position="18"/>
        <end position="135"/>
    </location>
</feature>
<organism evidence="3 4">
    <name type="scientific">Mucilaginibacter robiniae</name>
    <dbReference type="NCBI Taxonomy" id="2728022"/>
    <lineage>
        <taxon>Bacteria</taxon>
        <taxon>Pseudomonadati</taxon>
        <taxon>Bacteroidota</taxon>
        <taxon>Sphingobacteriia</taxon>
        <taxon>Sphingobacteriales</taxon>
        <taxon>Sphingobacteriaceae</taxon>
        <taxon>Mucilaginibacter</taxon>
    </lineage>
</organism>
<dbReference type="InterPro" id="IPR050266">
    <property type="entry name" value="AB_hydrolase_sf"/>
</dbReference>
<keyword evidence="4" id="KW-1185">Reference proteome</keyword>
<dbReference type="GO" id="GO:0016787">
    <property type="term" value="F:hydrolase activity"/>
    <property type="evidence" value="ECO:0007669"/>
    <property type="project" value="UniProtKB-KW"/>
</dbReference>
<evidence type="ECO:0000313" key="3">
    <source>
        <dbReference type="EMBL" id="QJD94606.1"/>
    </source>
</evidence>
<dbReference type="RefSeq" id="WP_169605624.1">
    <property type="nucleotide sequence ID" value="NZ_CP051682.1"/>
</dbReference>
<dbReference type="PANTHER" id="PTHR43798:SF31">
    <property type="entry name" value="AB HYDROLASE SUPERFAMILY PROTEIN YCLE"/>
    <property type="match status" value="1"/>
</dbReference>
<dbReference type="InterPro" id="IPR000073">
    <property type="entry name" value="AB_hydrolase_1"/>
</dbReference>
<evidence type="ECO:0000259" key="2">
    <source>
        <dbReference type="Pfam" id="PF00561"/>
    </source>
</evidence>
<dbReference type="Gene3D" id="3.40.50.1820">
    <property type="entry name" value="alpha/beta hydrolase"/>
    <property type="match status" value="1"/>
</dbReference>
<dbReference type="AlphaFoldDB" id="A0A7L5E2N3"/>
<dbReference type="EMBL" id="CP051682">
    <property type="protein sequence ID" value="QJD94606.1"/>
    <property type="molecule type" value="Genomic_DNA"/>
</dbReference>
<name>A0A7L5E2N3_9SPHI</name>
<dbReference type="InterPro" id="IPR029058">
    <property type="entry name" value="AB_hydrolase_fold"/>
</dbReference>